<protein>
    <submittedName>
        <fullName evidence="8">Uncharacterized protein</fullName>
    </submittedName>
</protein>
<dbReference type="EMBL" id="LN899827">
    <property type="protein sequence ID" value="CUV43688.1"/>
    <property type="molecule type" value="Genomic_DNA"/>
</dbReference>
<accession>A0A0S4WSC8</accession>
<evidence type="ECO:0000313" key="2">
    <source>
        <dbReference type="EMBL" id="CUV18770.1"/>
    </source>
</evidence>
<evidence type="ECO:0000313" key="5">
    <source>
        <dbReference type="EMBL" id="CUV34046.1"/>
    </source>
</evidence>
<evidence type="ECO:0000313" key="6">
    <source>
        <dbReference type="EMBL" id="CUV39922.1"/>
    </source>
</evidence>
<dbReference type="EMBL" id="LN899824">
    <property type="protein sequence ID" value="CUV30413.1"/>
    <property type="molecule type" value="Genomic_DNA"/>
</dbReference>
<dbReference type="EMBL" id="LN899820">
    <property type="protein sequence ID" value="CUV54508.1"/>
    <property type="molecule type" value="Genomic_DNA"/>
</dbReference>
<evidence type="ECO:0000313" key="7">
    <source>
        <dbReference type="EMBL" id="CUV43688.1"/>
    </source>
</evidence>
<name>A0A0S4WSC8_RALSL</name>
<gene>
    <name evidence="2" type="ORF">PSS4_v1_740014</name>
    <name evidence="9" type="ORF">RD1301_v1_3430005</name>
    <name evidence="3" type="ORF">RUN1744_v1_500038</name>
    <name evidence="4" type="ORF">RUN1985_v1_630047</name>
    <name evidence="8" type="ORF">RUN215_v1_340116</name>
    <name evidence="1" type="ORF">RUN39_v1_350031</name>
    <name evidence="5" type="ORF">TD1301_v1_720005</name>
    <name evidence="6" type="ORF">TF3108_v1_350032</name>
    <name evidence="7" type="ORF">TO10_v1_100013</name>
</gene>
<evidence type="ECO:0000313" key="3">
    <source>
        <dbReference type="EMBL" id="CUV23849.1"/>
    </source>
</evidence>
<dbReference type="EMBL" id="LN899822">
    <property type="protein sequence ID" value="CUV63414.1"/>
    <property type="molecule type" value="Genomic_DNA"/>
</dbReference>
<dbReference type="EMBL" id="LN899823">
    <property type="protein sequence ID" value="CUV23849.1"/>
    <property type="molecule type" value="Genomic_DNA"/>
</dbReference>
<proteinExistence type="predicted"/>
<evidence type="ECO:0000313" key="9">
    <source>
        <dbReference type="EMBL" id="CUV63414.1"/>
    </source>
</evidence>
<organism evidence="8">
    <name type="scientific">Ralstonia solanacearum</name>
    <name type="common">Pseudomonas solanacearum</name>
    <dbReference type="NCBI Taxonomy" id="305"/>
    <lineage>
        <taxon>Bacteria</taxon>
        <taxon>Pseudomonadati</taxon>
        <taxon>Pseudomonadota</taxon>
        <taxon>Betaproteobacteria</taxon>
        <taxon>Burkholderiales</taxon>
        <taxon>Burkholderiaceae</taxon>
        <taxon>Ralstonia</taxon>
        <taxon>Ralstonia solanacearum species complex</taxon>
    </lineage>
</organism>
<dbReference type="EMBL" id="LN899826">
    <property type="protein sequence ID" value="CUV39922.1"/>
    <property type="molecule type" value="Genomic_DNA"/>
</dbReference>
<dbReference type="AlphaFoldDB" id="A0A0S4WSC8"/>
<dbReference type="EMBL" id="LN899825">
    <property type="protein sequence ID" value="CUV34046.1"/>
    <property type="molecule type" value="Genomic_DNA"/>
</dbReference>
<evidence type="ECO:0000313" key="1">
    <source>
        <dbReference type="EMBL" id="CUV12417.1"/>
    </source>
</evidence>
<evidence type="ECO:0000313" key="8">
    <source>
        <dbReference type="EMBL" id="CUV54508.1"/>
    </source>
</evidence>
<sequence length="23" mass="2535">MAILQIGAIGICPDEQLFAYRLV</sequence>
<evidence type="ECO:0000313" key="4">
    <source>
        <dbReference type="EMBL" id="CUV30413.1"/>
    </source>
</evidence>
<dbReference type="EMBL" id="LN899821">
    <property type="protein sequence ID" value="CUV18770.1"/>
    <property type="molecule type" value="Genomic_DNA"/>
</dbReference>
<reference evidence="8" key="1">
    <citation type="submission" date="2015-10" db="EMBL/GenBank/DDBJ databases">
        <authorList>
            <person name="Gilbert D.G."/>
        </authorList>
    </citation>
    <scope>NUCLEOTIDE SEQUENCE</scope>
    <source>
        <strain evidence="8">Phyl III-seqv23</strain>
    </source>
</reference>
<dbReference type="EMBL" id="LN899819">
    <property type="protein sequence ID" value="CUV12417.1"/>
    <property type="molecule type" value="Genomic_DNA"/>
</dbReference>